<dbReference type="Pfam" id="PF13289">
    <property type="entry name" value="SIR2_2"/>
    <property type="match status" value="1"/>
</dbReference>
<gene>
    <name evidence="2" type="ORF">ENV82_00155</name>
</gene>
<comment type="caution">
    <text evidence="2">The sequence shown here is derived from an EMBL/GenBank/DDBJ whole genome shotgun (WGS) entry which is preliminary data.</text>
</comment>
<dbReference type="AlphaFoldDB" id="A0A7C4TX15"/>
<evidence type="ECO:0000313" key="2">
    <source>
        <dbReference type="EMBL" id="HGW59846.1"/>
    </source>
</evidence>
<protein>
    <submittedName>
        <fullName evidence="2">Uncharacterized protein</fullName>
    </submittedName>
</protein>
<dbReference type="Gene3D" id="3.40.50.1220">
    <property type="entry name" value="TPP-binding domain"/>
    <property type="match status" value="1"/>
</dbReference>
<evidence type="ECO:0000256" key="1">
    <source>
        <dbReference type="ARBA" id="ARBA00022679"/>
    </source>
</evidence>
<dbReference type="InterPro" id="IPR026591">
    <property type="entry name" value="Sirtuin_cat_small_dom_sf"/>
</dbReference>
<keyword evidence="1" id="KW-0808">Transferase</keyword>
<dbReference type="Gene3D" id="3.30.1600.10">
    <property type="entry name" value="SIR2/SIRT2 'Small Domain"/>
    <property type="match status" value="1"/>
</dbReference>
<dbReference type="SUPFAM" id="SSF52467">
    <property type="entry name" value="DHS-like NAD/FAD-binding domain"/>
    <property type="match status" value="1"/>
</dbReference>
<accession>A0A7C4TX15</accession>
<proteinExistence type="predicted"/>
<reference evidence="2" key="1">
    <citation type="journal article" date="2020" name="mSystems">
        <title>Genome- and Community-Level Interaction Insights into Carbon Utilization and Element Cycling Functions of Hydrothermarchaeota in Hydrothermal Sediment.</title>
        <authorList>
            <person name="Zhou Z."/>
            <person name="Liu Y."/>
            <person name="Xu W."/>
            <person name="Pan J."/>
            <person name="Luo Z.H."/>
            <person name="Li M."/>
        </authorList>
    </citation>
    <scope>NUCLEOTIDE SEQUENCE [LARGE SCALE GENOMIC DNA]</scope>
    <source>
        <strain evidence="2">SpSt-794</strain>
    </source>
</reference>
<dbReference type="EMBL" id="DTHV01000007">
    <property type="protein sequence ID" value="HGW59846.1"/>
    <property type="molecule type" value="Genomic_DNA"/>
</dbReference>
<organism evidence="2">
    <name type="scientific">Caldisericum exile</name>
    <dbReference type="NCBI Taxonomy" id="693075"/>
    <lineage>
        <taxon>Bacteria</taxon>
        <taxon>Pseudomonadati</taxon>
        <taxon>Caldisericota/Cryosericota group</taxon>
        <taxon>Caldisericota</taxon>
        <taxon>Caldisericia</taxon>
        <taxon>Caldisericales</taxon>
        <taxon>Caldisericaceae</taxon>
        <taxon>Caldisericum</taxon>
    </lineage>
</organism>
<sequence length="320" mass="37154">MPVGFIQGRFNYSLDVFDEPVKKALEKQIEDLGYNPRELLPVMEVAIEEAKKIVDKEKIPLSTRILRAEIEKHAYTYIHGVLKQSKKWKLARECIRSYCSVFLVGAGISFESGVPLTKCLEDLLKFCGAKDYDDLRIDEKKCYNFKSEFRKICDRKDVGASHKLIVKNFPKFILEIICLNWDNLIERAAKELGKSINKVNEDVAVRDERHLWKFHGDIENIKRSNIKGKGGWIFPNEGGYVFNCFLDYIKRTELENSMFTFIIVGYSEGEEKIYDNIISHFEKKIPRPTFRIGLNLKRLGEEKYIVGPADFILKQVLPIE</sequence>
<name>A0A7C4TX15_9BACT</name>
<dbReference type="GO" id="GO:0016740">
    <property type="term" value="F:transferase activity"/>
    <property type="evidence" value="ECO:0007669"/>
    <property type="project" value="UniProtKB-KW"/>
</dbReference>
<dbReference type="InterPro" id="IPR029035">
    <property type="entry name" value="DHS-like_NAD/FAD-binding_dom"/>
</dbReference>